<feature type="transmembrane region" description="Helical" evidence="1">
    <location>
        <begin position="29"/>
        <end position="47"/>
    </location>
</feature>
<protein>
    <submittedName>
        <fullName evidence="2">Uncharacterized protein</fullName>
    </submittedName>
</protein>
<accession>A0ABW3WTS9</accession>
<reference evidence="3" key="1">
    <citation type="journal article" date="2019" name="Int. J. Syst. Evol. Microbiol.">
        <title>The Global Catalogue of Microorganisms (GCM) 10K type strain sequencing project: providing services to taxonomists for standard genome sequencing and annotation.</title>
        <authorList>
            <consortium name="The Broad Institute Genomics Platform"/>
            <consortium name="The Broad Institute Genome Sequencing Center for Infectious Disease"/>
            <person name="Wu L."/>
            <person name="Ma J."/>
        </authorList>
    </citation>
    <scope>NUCLEOTIDE SEQUENCE [LARGE SCALE GENOMIC DNA]</scope>
    <source>
        <strain evidence="3">CCUG 62221</strain>
    </source>
</reference>
<name>A0ABW3WTS9_9FLAO</name>
<dbReference type="EMBL" id="JBHTMV010000013">
    <property type="protein sequence ID" value="MFD1295003.1"/>
    <property type="molecule type" value="Genomic_DNA"/>
</dbReference>
<comment type="caution">
    <text evidence="2">The sequence shown here is derived from an EMBL/GenBank/DDBJ whole genome shotgun (WGS) entry which is preliminary data.</text>
</comment>
<keyword evidence="1" id="KW-1133">Transmembrane helix</keyword>
<gene>
    <name evidence="2" type="ORF">ACFQ5N_14255</name>
</gene>
<keyword evidence="1" id="KW-0812">Transmembrane</keyword>
<dbReference type="RefSeq" id="WP_386810460.1">
    <property type="nucleotide sequence ID" value="NZ_JBHTMV010000013.1"/>
</dbReference>
<keyword evidence="3" id="KW-1185">Reference proteome</keyword>
<keyword evidence="1" id="KW-0472">Membrane</keyword>
<evidence type="ECO:0000313" key="3">
    <source>
        <dbReference type="Proteomes" id="UP001597241"/>
    </source>
</evidence>
<sequence length="49" mass="5214">MNKIRIIGLVILIISAITQVTVENEMIDFISAIGMGLGMGLLVAGKLKD</sequence>
<evidence type="ECO:0000256" key="1">
    <source>
        <dbReference type="SAM" id="Phobius"/>
    </source>
</evidence>
<proteinExistence type="predicted"/>
<dbReference type="Proteomes" id="UP001597241">
    <property type="component" value="Unassembled WGS sequence"/>
</dbReference>
<organism evidence="2 3">
    <name type="scientific">Lutibacter holmesii</name>
    <dbReference type="NCBI Taxonomy" id="1137985"/>
    <lineage>
        <taxon>Bacteria</taxon>
        <taxon>Pseudomonadati</taxon>
        <taxon>Bacteroidota</taxon>
        <taxon>Flavobacteriia</taxon>
        <taxon>Flavobacteriales</taxon>
        <taxon>Flavobacteriaceae</taxon>
        <taxon>Lutibacter</taxon>
    </lineage>
</organism>
<evidence type="ECO:0000313" key="2">
    <source>
        <dbReference type="EMBL" id="MFD1295003.1"/>
    </source>
</evidence>